<evidence type="ECO:0000313" key="3">
    <source>
        <dbReference type="Proteomes" id="UP001054837"/>
    </source>
</evidence>
<proteinExistence type="predicted"/>
<evidence type="ECO:0000313" key="2">
    <source>
        <dbReference type="EMBL" id="GIY07195.1"/>
    </source>
</evidence>
<feature type="compositionally biased region" description="Polar residues" evidence="1">
    <location>
        <begin position="78"/>
        <end position="94"/>
    </location>
</feature>
<comment type="caution">
    <text evidence="2">The sequence shown here is derived from an EMBL/GenBank/DDBJ whole genome shotgun (WGS) entry which is preliminary data.</text>
</comment>
<gene>
    <name evidence="2" type="ORF">CDAR_241551</name>
</gene>
<evidence type="ECO:0000256" key="1">
    <source>
        <dbReference type="SAM" id="MobiDB-lite"/>
    </source>
</evidence>
<dbReference type="AlphaFoldDB" id="A0AAV4QDK2"/>
<protein>
    <submittedName>
        <fullName evidence="2">Uncharacterized protein</fullName>
    </submittedName>
</protein>
<accession>A0AAV4QDK2</accession>
<feature type="region of interest" description="Disordered" evidence="1">
    <location>
        <begin position="67"/>
        <end position="94"/>
    </location>
</feature>
<dbReference type="Proteomes" id="UP001054837">
    <property type="component" value="Unassembled WGS sequence"/>
</dbReference>
<keyword evidence="3" id="KW-1185">Reference proteome</keyword>
<name>A0AAV4QDK2_9ARAC</name>
<reference evidence="2 3" key="1">
    <citation type="submission" date="2021-06" db="EMBL/GenBank/DDBJ databases">
        <title>Caerostris darwini draft genome.</title>
        <authorList>
            <person name="Kono N."/>
            <person name="Arakawa K."/>
        </authorList>
    </citation>
    <scope>NUCLEOTIDE SEQUENCE [LARGE SCALE GENOMIC DNA]</scope>
</reference>
<sequence>MQSMKISLFPHVSSTQRRAVLIGFVSDRARGNTIHYCDSKTASQSTLINQPLAILSAAKFRQRRIHGNPEPVGVRPNTAPNISGLSRKTGASSGRNGVCSHAIGNITSMMFVLLFRPES</sequence>
<dbReference type="EMBL" id="BPLQ01004315">
    <property type="protein sequence ID" value="GIY07195.1"/>
    <property type="molecule type" value="Genomic_DNA"/>
</dbReference>
<organism evidence="2 3">
    <name type="scientific">Caerostris darwini</name>
    <dbReference type="NCBI Taxonomy" id="1538125"/>
    <lineage>
        <taxon>Eukaryota</taxon>
        <taxon>Metazoa</taxon>
        <taxon>Ecdysozoa</taxon>
        <taxon>Arthropoda</taxon>
        <taxon>Chelicerata</taxon>
        <taxon>Arachnida</taxon>
        <taxon>Araneae</taxon>
        <taxon>Araneomorphae</taxon>
        <taxon>Entelegynae</taxon>
        <taxon>Araneoidea</taxon>
        <taxon>Araneidae</taxon>
        <taxon>Caerostris</taxon>
    </lineage>
</organism>